<dbReference type="Gene3D" id="2.160.10.10">
    <property type="entry name" value="Hexapeptide repeat proteins"/>
    <property type="match status" value="1"/>
</dbReference>
<dbReference type="CDD" id="cd04651">
    <property type="entry name" value="LbH_G1P_AT_C"/>
    <property type="match status" value="1"/>
</dbReference>
<dbReference type="OrthoDB" id="9801810at2"/>
<dbReference type="GO" id="GO:0005524">
    <property type="term" value="F:ATP binding"/>
    <property type="evidence" value="ECO:0007669"/>
    <property type="project" value="UniProtKB-KW"/>
</dbReference>
<dbReference type="EMBL" id="RZYA01000009">
    <property type="protein sequence ID" value="RVU22818.1"/>
    <property type="molecule type" value="Genomic_DNA"/>
</dbReference>
<keyword evidence="13" id="KW-1185">Reference proteome</keyword>
<dbReference type="InterPro" id="IPR005835">
    <property type="entry name" value="NTP_transferase_dom"/>
</dbReference>
<name>A0A3S2VGS8_9ACTN</name>
<feature type="binding site" evidence="9">
    <location>
        <position position="198"/>
    </location>
    <ligand>
        <name>alpha-D-glucose 1-phosphate</name>
        <dbReference type="ChEBI" id="CHEBI:58601"/>
    </ligand>
</feature>
<dbReference type="PROSITE" id="PS00809">
    <property type="entry name" value="ADP_GLC_PYROPHOSPH_2"/>
    <property type="match status" value="1"/>
</dbReference>
<dbReference type="Pfam" id="PF00483">
    <property type="entry name" value="NTP_transferase"/>
    <property type="match status" value="1"/>
</dbReference>
<feature type="site" description="Could play a key role in the communication between the regulatory and the substrate sites" evidence="9">
    <location>
        <position position="98"/>
    </location>
</feature>
<dbReference type="PROSITE" id="PS00808">
    <property type="entry name" value="ADP_GLC_PYROPHOSPH_1"/>
    <property type="match status" value="1"/>
</dbReference>
<dbReference type="GO" id="GO:0005978">
    <property type="term" value="P:glycogen biosynthetic process"/>
    <property type="evidence" value="ECO:0007669"/>
    <property type="project" value="UniProtKB-UniRule"/>
</dbReference>
<reference evidence="12 13" key="1">
    <citation type="submission" date="2019-01" db="EMBL/GenBank/DDBJ databases">
        <title>Genome sequences of Streptomyces and Rhizobium isolates collected from root and soil.</title>
        <authorList>
            <person name="Chhettri S."/>
            <person name="Sevigny J.L."/>
            <person name="Sen A."/>
            <person name="Ennis N."/>
            <person name="Tisa L."/>
        </authorList>
    </citation>
    <scope>NUCLEOTIDE SEQUENCE [LARGE SCALE GENOMIC DNA]</scope>
    <source>
        <strain evidence="12 13">San01</strain>
    </source>
</reference>
<comment type="similarity">
    <text evidence="1 9">Belongs to the bacterial/plant glucose-1-phosphate adenylyltransferase family.</text>
</comment>
<evidence type="ECO:0000259" key="10">
    <source>
        <dbReference type="Pfam" id="PF00483"/>
    </source>
</evidence>
<dbReference type="InterPro" id="IPR023049">
    <property type="entry name" value="GlgC_bac"/>
</dbReference>
<dbReference type="InterPro" id="IPR011004">
    <property type="entry name" value="Trimer_LpxA-like_sf"/>
</dbReference>
<comment type="caution">
    <text evidence="12">The sequence shown here is derived from an EMBL/GenBank/DDBJ whole genome shotgun (WGS) entry which is preliminary data.</text>
</comment>
<evidence type="ECO:0000313" key="13">
    <source>
        <dbReference type="Proteomes" id="UP000283128"/>
    </source>
</evidence>
<evidence type="ECO:0000256" key="5">
    <source>
        <dbReference type="ARBA" id="ARBA00022741"/>
    </source>
</evidence>
<evidence type="ECO:0000256" key="8">
    <source>
        <dbReference type="ARBA" id="ARBA00023277"/>
    </source>
</evidence>
<dbReference type="SUPFAM" id="SSF53448">
    <property type="entry name" value="Nucleotide-diphospho-sugar transferases"/>
    <property type="match status" value="1"/>
</dbReference>
<dbReference type="EC" id="2.7.7.27" evidence="9"/>
<dbReference type="SUPFAM" id="SSF51161">
    <property type="entry name" value="Trimeric LpxA-like enzymes"/>
    <property type="match status" value="1"/>
</dbReference>
<dbReference type="InterPro" id="IPR056818">
    <property type="entry name" value="GlmU/GlgC-like_hexapep"/>
</dbReference>
<evidence type="ECO:0000256" key="1">
    <source>
        <dbReference type="ARBA" id="ARBA00010443"/>
    </source>
</evidence>
<keyword evidence="5 9" id="KW-0547">Nucleotide-binding</keyword>
<evidence type="ECO:0000313" key="12">
    <source>
        <dbReference type="EMBL" id="RVU22818.1"/>
    </source>
</evidence>
<keyword evidence="6 9" id="KW-0067">ATP-binding</keyword>
<dbReference type="CDD" id="cd02508">
    <property type="entry name" value="ADP_Glucose_PP"/>
    <property type="match status" value="1"/>
</dbReference>
<gene>
    <name evidence="9 12" type="primary">glgC</name>
    <name evidence="12" type="ORF">EOT10_20280</name>
</gene>
<dbReference type="InterPro" id="IPR029044">
    <property type="entry name" value="Nucleotide-diphossugar_trans"/>
</dbReference>
<dbReference type="PANTHER" id="PTHR43523:SF2">
    <property type="entry name" value="GLUCOSE-1-PHOSPHATE ADENYLYLTRANSFERASE"/>
    <property type="match status" value="1"/>
</dbReference>
<feature type="site" description="Could play a key role in the communication between the regulatory and the substrate sites" evidence="9">
    <location>
        <position position="61"/>
    </location>
</feature>
<dbReference type="UniPathway" id="UPA00164"/>
<keyword evidence="8 9" id="KW-0119">Carbohydrate metabolism</keyword>
<dbReference type="RefSeq" id="WP_127829664.1">
    <property type="nucleotide sequence ID" value="NZ_RZYA01000009.1"/>
</dbReference>
<dbReference type="NCBIfam" id="NF002023">
    <property type="entry name" value="PRK00844.1"/>
    <property type="match status" value="1"/>
</dbReference>
<evidence type="ECO:0000256" key="7">
    <source>
        <dbReference type="ARBA" id="ARBA00023056"/>
    </source>
</evidence>
<comment type="pathway">
    <text evidence="9">Glycan biosynthesis; glycogen biosynthesis.</text>
</comment>
<dbReference type="PROSITE" id="PS00810">
    <property type="entry name" value="ADP_GLC_PYROPHOSPH_3"/>
    <property type="match status" value="1"/>
</dbReference>
<dbReference type="HAMAP" id="MF_00624">
    <property type="entry name" value="GlgC"/>
    <property type="match status" value="1"/>
</dbReference>
<evidence type="ECO:0000256" key="4">
    <source>
        <dbReference type="ARBA" id="ARBA00022695"/>
    </source>
</evidence>
<dbReference type="InterPro" id="IPR005836">
    <property type="entry name" value="ADP_Glu_pyroP_CS"/>
</dbReference>
<organism evidence="12 13">
    <name type="scientific">Streptomyces antnestii</name>
    <dbReference type="NCBI Taxonomy" id="2494256"/>
    <lineage>
        <taxon>Bacteria</taxon>
        <taxon>Bacillati</taxon>
        <taxon>Actinomycetota</taxon>
        <taxon>Actinomycetes</taxon>
        <taxon>Kitasatosporales</taxon>
        <taxon>Streptomycetaceae</taxon>
        <taxon>Streptomyces</taxon>
    </lineage>
</organism>
<evidence type="ECO:0000256" key="9">
    <source>
        <dbReference type="HAMAP-Rule" id="MF_00624"/>
    </source>
</evidence>
<keyword evidence="3 9" id="KW-0808">Transferase</keyword>
<comment type="catalytic activity">
    <reaction evidence="9">
        <text>alpha-D-glucose 1-phosphate + ATP + H(+) = ADP-alpha-D-glucose + diphosphate</text>
        <dbReference type="Rhea" id="RHEA:12120"/>
        <dbReference type="ChEBI" id="CHEBI:15378"/>
        <dbReference type="ChEBI" id="CHEBI:30616"/>
        <dbReference type="ChEBI" id="CHEBI:33019"/>
        <dbReference type="ChEBI" id="CHEBI:57498"/>
        <dbReference type="ChEBI" id="CHEBI:58601"/>
        <dbReference type="EC" id="2.7.7.27"/>
    </reaction>
</comment>
<feature type="binding site" evidence="9">
    <location>
        <begin position="180"/>
        <end position="181"/>
    </location>
    <ligand>
        <name>alpha-D-glucose 1-phosphate</name>
        <dbReference type="ChEBI" id="CHEBI:58601"/>
    </ligand>
</feature>
<keyword evidence="2 9" id="KW-0321">Glycogen metabolism</keyword>
<feature type="binding site" evidence="9">
    <location>
        <position position="99"/>
    </location>
    <ligand>
        <name>alpha-D-glucose 1-phosphate</name>
        <dbReference type="ChEBI" id="CHEBI:58601"/>
    </ligand>
</feature>
<proteinExistence type="inferred from homology"/>
<feature type="binding site" evidence="9">
    <location>
        <position position="164"/>
    </location>
    <ligand>
        <name>alpha-D-glucose 1-phosphate</name>
        <dbReference type="ChEBI" id="CHEBI:58601"/>
    </ligand>
</feature>
<dbReference type="NCBIfam" id="TIGR02091">
    <property type="entry name" value="glgC"/>
    <property type="match status" value="1"/>
</dbReference>
<sequence length="406" mass="43452">MRGGPSVLGIVLAGGEGKRLLPLTADRAKPAVTFGGTYRLVDFVLSNLVNADILRVCVLTQYKSHSLDRHVTTTWRMSSLLGNYVTPVPAQQRLGPRWYLGSADAILQSLNLVQDEQPDYIAVFGADHVYRMDPRQMLKQHIESGAGVTVAGIRVPRADASSFGVITPAGDGTRVDRFLEKPADPPGIPGSPHQVFASMGNYIFTTKTLIDALQQDAEMPNSVHDMGGSILPMLTDRGVAQLYDFEGNHVPGETTHEHGYWRDVGTLDAYYEAHLDLLSDKPAFNLDNRRWPIYTHPGQLAPAKFLAGGIAGQSIVSPGCVIRGQVTRSVLSPGVTVEEGAVVQGSVLHDNVRIGRGAVVRGAVLDKNVDVPPGATIGVNPERDAELYTVSKGGVIALGKGQVVAG</sequence>
<feature type="domain" description="Nucleotidyl transferase" evidence="10">
    <location>
        <begin position="9"/>
        <end position="278"/>
    </location>
</feature>
<protein>
    <recommendedName>
        <fullName evidence="9">Glucose-1-phosphate adenylyltransferase</fullName>
        <ecNumber evidence="9">2.7.7.27</ecNumber>
    </recommendedName>
    <alternativeName>
        <fullName evidence="9">ADP-glucose pyrophosphorylase</fullName>
        <shortName evidence="9">ADPGlc PPase</shortName>
    </alternativeName>
    <alternativeName>
        <fullName evidence="9">ADP-glucose synthase</fullName>
    </alternativeName>
</protein>
<evidence type="ECO:0000256" key="6">
    <source>
        <dbReference type="ARBA" id="ARBA00022840"/>
    </source>
</evidence>
<evidence type="ECO:0000256" key="2">
    <source>
        <dbReference type="ARBA" id="ARBA00022600"/>
    </source>
</evidence>
<comment type="subunit">
    <text evidence="9">Homotetramer.</text>
</comment>
<dbReference type="AlphaFoldDB" id="A0A3S2VGS8"/>
<accession>A0A3S2VGS8</accession>
<dbReference type="InterPro" id="IPR011831">
    <property type="entry name" value="ADP-Glc_PPase"/>
</dbReference>
<dbReference type="PANTHER" id="PTHR43523">
    <property type="entry name" value="GLUCOSE-1-PHOSPHATE ADENYLYLTRANSFERASE-RELATED"/>
    <property type="match status" value="1"/>
</dbReference>
<comment type="function">
    <text evidence="9">Involved in the biosynthesis of ADP-glucose, a building block required for the elongation reactions to produce glycogen. Catalyzes the reaction between ATP and alpha-D-glucose 1-phosphate (G1P) to produce pyrophosphate and ADP-Glc.</text>
</comment>
<dbReference type="GO" id="GO:0008878">
    <property type="term" value="F:glucose-1-phosphate adenylyltransferase activity"/>
    <property type="evidence" value="ECO:0007669"/>
    <property type="project" value="UniProtKB-UniRule"/>
</dbReference>
<keyword evidence="4 9" id="KW-0548">Nucleotidyltransferase</keyword>
<dbReference type="Gene3D" id="3.90.550.10">
    <property type="entry name" value="Spore Coat Polysaccharide Biosynthesis Protein SpsA, Chain A"/>
    <property type="match status" value="1"/>
</dbReference>
<evidence type="ECO:0000259" key="11">
    <source>
        <dbReference type="Pfam" id="PF24894"/>
    </source>
</evidence>
<feature type="domain" description="Glucose-1-phosphate adenylyltransferase/Bifunctional protein GlmU-like C-terminal hexapeptide" evidence="11">
    <location>
        <begin position="302"/>
        <end position="396"/>
    </location>
</feature>
<dbReference type="Pfam" id="PF24894">
    <property type="entry name" value="Hexapep_GlmU"/>
    <property type="match status" value="1"/>
</dbReference>
<evidence type="ECO:0000256" key="3">
    <source>
        <dbReference type="ARBA" id="ARBA00022679"/>
    </source>
</evidence>
<keyword evidence="7 9" id="KW-0320">Glycogen biosynthesis</keyword>
<dbReference type="Proteomes" id="UP000283128">
    <property type="component" value="Unassembled WGS sequence"/>
</dbReference>